<organism evidence="1 2">
    <name type="scientific">Nocardia albiluteola</name>
    <dbReference type="NCBI Taxonomy" id="2842303"/>
    <lineage>
        <taxon>Bacteria</taxon>
        <taxon>Bacillati</taxon>
        <taxon>Actinomycetota</taxon>
        <taxon>Actinomycetes</taxon>
        <taxon>Mycobacteriales</taxon>
        <taxon>Nocardiaceae</taxon>
        <taxon>Nocardia</taxon>
    </lineage>
</organism>
<comment type="caution">
    <text evidence="1">The sequence shown here is derived from an EMBL/GenBank/DDBJ whole genome shotgun (WGS) entry which is preliminary data.</text>
</comment>
<protein>
    <submittedName>
        <fullName evidence="1">DUF3558 domain-containing protein</fullName>
    </submittedName>
</protein>
<dbReference type="Proteomes" id="UP000733379">
    <property type="component" value="Unassembled WGS sequence"/>
</dbReference>
<keyword evidence="2" id="KW-1185">Reference proteome</keyword>
<name>A0ABS6BCG7_9NOCA</name>
<dbReference type="RefSeq" id="WP_215924060.1">
    <property type="nucleotide sequence ID" value="NZ_JAHKNI010000028.1"/>
</dbReference>
<dbReference type="EMBL" id="JAHKNI010000028">
    <property type="protein sequence ID" value="MBU3067982.1"/>
    <property type="molecule type" value="Genomic_DNA"/>
</dbReference>
<gene>
    <name evidence="1" type="ORF">KO481_41525</name>
</gene>
<evidence type="ECO:0000313" key="2">
    <source>
        <dbReference type="Proteomes" id="UP000733379"/>
    </source>
</evidence>
<proteinExistence type="predicted"/>
<dbReference type="PROSITE" id="PS51257">
    <property type="entry name" value="PROKAR_LIPOPROTEIN"/>
    <property type="match status" value="1"/>
</dbReference>
<evidence type="ECO:0000313" key="1">
    <source>
        <dbReference type="EMBL" id="MBU3067982.1"/>
    </source>
</evidence>
<reference evidence="1 2" key="1">
    <citation type="submission" date="2021-06" db="EMBL/GenBank/DDBJ databases">
        <title>Actinomycetes sequencing.</title>
        <authorList>
            <person name="Shan Q."/>
        </authorList>
    </citation>
    <scope>NUCLEOTIDE SEQUENCE [LARGE SCALE GENOMIC DNA]</scope>
    <source>
        <strain evidence="1 2">NEAU-G5</strain>
    </source>
</reference>
<accession>A0ABS6BCG7</accession>
<sequence length="321" mass="34330">MLNRRFGVGVLALAPLVAALAGCGMSGTAIPMVSDQPLASYRAQLSAGDQQELSARDQERLLDPCGFADATALASLGKPVSIGPAQNFEVCSIDYPRGTYTVDVTLGQWDESPIRTIDLGDIKLGVTPSGTNTCSITVPYLPHSFNYAVTSHNNTNACDAAITFARAALPLPKTPPLRMNSRVSLNTPLTRLDPCAVLSVIGKDRPRLQVITNTTPYNCDFYLDSNHDATRQELTENQKPLSVLAGERRLGKVTDINGVPGAVTDSGSAGGCRIDLFLDQSHPISRGNDQWVDEVEMSGHGSCDSLKRTAAALVDVYKNIR</sequence>